<evidence type="ECO:0000259" key="5">
    <source>
        <dbReference type="Pfam" id="PF00696"/>
    </source>
</evidence>
<feature type="domain" description="Aspartate/glutamate/uridylate kinase" evidence="5">
    <location>
        <begin position="9"/>
        <end position="106"/>
    </location>
</feature>
<dbReference type="GO" id="GO:0005829">
    <property type="term" value="C:cytosol"/>
    <property type="evidence" value="ECO:0007669"/>
    <property type="project" value="TreeGrafter"/>
</dbReference>
<accession>A0A2A4MG42</accession>
<dbReference type="PANTHER" id="PTHR43654:SF1">
    <property type="entry name" value="ISOPENTENYL PHOSPHATE KINASE"/>
    <property type="match status" value="1"/>
</dbReference>
<dbReference type="PRINTS" id="PR00474">
    <property type="entry name" value="GLU5KINASE"/>
</dbReference>
<dbReference type="EMBL" id="NVQR01000135">
    <property type="protein sequence ID" value="PCH59085.1"/>
    <property type="molecule type" value="Genomic_DNA"/>
</dbReference>
<dbReference type="AlphaFoldDB" id="A0A2A4MG42"/>
<dbReference type="PANTHER" id="PTHR43654">
    <property type="entry name" value="GLUTAMATE 5-KINASE"/>
    <property type="match status" value="1"/>
</dbReference>
<dbReference type="InterPro" id="IPR001048">
    <property type="entry name" value="Asp/Glu/Uridylate_kinase"/>
</dbReference>
<evidence type="ECO:0000313" key="6">
    <source>
        <dbReference type="EMBL" id="PCH59085.1"/>
    </source>
</evidence>
<protein>
    <submittedName>
        <fullName evidence="6">Glutamate 5-kinase</fullName>
        <ecNumber evidence="6">2.7.2.11</ecNumber>
    </submittedName>
</protein>
<keyword evidence="1 6" id="KW-0808">Transferase</keyword>
<proteinExistence type="predicted"/>
<dbReference type="GO" id="GO:0004349">
    <property type="term" value="F:glutamate 5-kinase activity"/>
    <property type="evidence" value="ECO:0007669"/>
    <property type="project" value="UniProtKB-EC"/>
</dbReference>
<evidence type="ECO:0000256" key="2">
    <source>
        <dbReference type="ARBA" id="ARBA00022741"/>
    </source>
</evidence>
<evidence type="ECO:0000256" key="3">
    <source>
        <dbReference type="ARBA" id="ARBA00022777"/>
    </source>
</evidence>
<dbReference type="InterPro" id="IPR001057">
    <property type="entry name" value="Glu/AcGlu_kinase"/>
</dbReference>
<keyword evidence="2" id="KW-0547">Nucleotide-binding</keyword>
<reference evidence="7" key="1">
    <citation type="submission" date="2017-08" db="EMBL/GenBank/DDBJ databases">
        <title>A dynamic microbial community with high functional redundancy inhabits the cold, oxic subseafloor aquifer.</title>
        <authorList>
            <person name="Tully B.J."/>
            <person name="Wheat C.G."/>
            <person name="Glazer B.T."/>
            <person name="Huber J.A."/>
        </authorList>
    </citation>
    <scope>NUCLEOTIDE SEQUENCE [LARGE SCALE GENOMIC DNA]</scope>
</reference>
<sequence length="107" mass="11207">MRSKISEAKCWVVKVGSSLVTNNGLGLDRGAIEKWAAQLAALQSKGIKVVLVSSGAVAEGVSRLGLDSRPTQVHLQQAAAAVGQMGLIQAYEGCFMQYGVHAAQILL</sequence>
<name>A0A2A4MG42_9GAMM</name>
<organism evidence="6 7">
    <name type="scientific">SAR86 cluster bacterium</name>
    <dbReference type="NCBI Taxonomy" id="2030880"/>
    <lineage>
        <taxon>Bacteria</taxon>
        <taxon>Pseudomonadati</taxon>
        <taxon>Pseudomonadota</taxon>
        <taxon>Gammaproteobacteria</taxon>
        <taxon>SAR86 cluster</taxon>
    </lineage>
</organism>
<gene>
    <name evidence="6" type="ORF">COC19_07660</name>
</gene>
<dbReference type="GO" id="GO:0005524">
    <property type="term" value="F:ATP binding"/>
    <property type="evidence" value="ECO:0007669"/>
    <property type="project" value="UniProtKB-KW"/>
</dbReference>
<keyword evidence="3 6" id="KW-0418">Kinase</keyword>
<feature type="non-terminal residue" evidence="6">
    <location>
        <position position="107"/>
    </location>
</feature>
<dbReference type="SUPFAM" id="SSF53633">
    <property type="entry name" value="Carbamate kinase-like"/>
    <property type="match status" value="1"/>
</dbReference>
<dbReference type="EC" id="2.7.2.11" evidence="6"/>
<evidence type="ECO:0000313" key="7">
    <source>
        <dbReference type="Proteomes" id="UP000218172"/>
    </source>
</evidence>
<evidence type="ECO:0000256" key="4">
    <source>
        <dbReference type="ARBA" id="ARBA00022840"/>
    </source>
</evidence>
<evidence type="ECO:0000256" key="1">
    <source>
        <dbReference type="ARBA" id="ARBA00022679"/>
    </source>
</evidence>
<keyword evidence="4" id="KW-0067">ATP-binding</keyword>
<dbReference type="Gene3D" id="3.40.1160.10">
    <property type="entry name" value="Acetylglutamate kinase-like"/>
    <property type="match status" value="1"/>
</dbReference>
<comment type="caution">
    <text evidence="6">The sequence shown here is derived from an EMBL/GenBank/DDBJ whole genome shotgun (WGS) entry which is preliminary data.</text>
</comment>
<dbReference type="Proteomes" id="UP000218172">
    <property type="component" value="Unassembled WGS sequence"/>
</dbReference>
<dbReference type="InterPro" id="IPR036393">
    <property type="entry name" value="AceGlu_kinase-like_sf"/>
</dbReference>
<dbReference type="Pfam" id="PF00696">
    <property type="entry name" value="AA_kinase"/>
    <property type="match status" value="1"/>
</dbReference>